<feature type="region of interest" description="Disordered" evidence="1">
    <location>
        <begin position="59"/>
        <end position="92"/>
    </location>
</feature>
<dbReference type="OrthoDB" id="10583259at2759"/>
<dbReference type="EMBL" id="KI913967">
    <property type="protein sequence ID" value="ETV99309.1"/>
    <property type="molecule type" value="Genomic_DNA"/>
</dbReference>
<evidence type="ECO:0000256" key="1">
    <source>
        <dbReference type="SAM" id="MobiDB-lite"/>
    </source>
</evidence>
<dbReference type="GeneID" id="20085091"/>
<dbReference type="VEuPathDB" id="FungiDB:H310_08041"/>
<proteinExistence type="predicted"/>
<sequence>MTYHAHPTMEPQSPPDFITRLDGPHHRVLTRRILQHASIRVTDSDDCFRSIVADEVDMAFPTTPTRNTKRPRDDPPPLRPRHSIRLSPRRADPVASSCGLFWDQFTDDPSSSDVAMSLKAHEEAWQALQRRQQQG</sequence>
<protein>
    <submittedName>
        <fullName evidence="2">Uncharacterized protein</fullName>
    </submittedName>
</protein>
<gene>
    <name evidence="2" type="ORF">H310_08041</name>
</gene>
<organism evidence="2">
    <name type="scientific">Aphanomyces invadans</name>
    <dbReference type="NCBI Taxonomy" id="157072"/>
    <lineage>
        <taxon>Eukaryota</taxon>
        <taxon>Sar</taxon>
        <taxon>Stramenopiles</taxon>
        <taxon>Oomycota</taxon>
        <taxon>Saprolegniomycetes</taxon>
        <taxon>Saprolegniales</taxon>
        <taxon>Verrucalvaceae</taxon>
        <taxon>Aphanomyces</taxon>
    </lineage>
</organism>
<dbReference type="RefSeq" id="XP_008871865.1">
    <property type="nucleotide sequence ID" value="XM_008873643.1"/>
</dbReference>
<dbReference type="AlphaFoldDB" id="A0A024TZ97"/>
<reference evidence="2" key="1">
    <citation type="submission" date="2013-12" db="EMBL/GenBank/DDBJ databases">
        <title>The Genome Sequence of Aphanomyces invadans NJM9701.</title>
        <authorList>
            <consortium name="The Broad Institute Genomics Platform"/>
            <person name="Russ C."/>
            <person name="Tyler B."/>
            <person name="van West P."/>
            <person name="Dieguez-Uribeondo J."/>
            <person name="Young S.K."/>
            <person name="Zeng Q."/>
            <person name="Gargeya S."/>
            <person name="Fitzgerald M."/>
            <person name="Abouelleil A."/>
            <person name="Alvarado L."/>
            <person name="Chapman S.B."/>
            <person name="Gainer-Dewar J."/>
            <person name="Goldberg J."/>
            <person name="Griggs A."/>
            <person name="Gujja S."/>
            <person name="Hansen M."/>
            <person name="Howarth C."/>
            <person name="Imamovic A."/>
            <person name="Ireland A."/>
            <person name="Larimer J."/>
            <person name="McCowan C."/>
            <person name="Murphy C."/>
            <person name="Pearson M."/>
            <person name="Poon T.W."/>
            <person name="Priest M."/>
            <person name="Roberts A."/>
            <person name="Saif S."/>
            <person name="Shea T."/>
            <person name="Sykes S."/>
            <person name="Wortman J."/>
            <person name="Nusbaum C."/>
            <person name="Birren B."/>
        </authorList>
    </citation>
    <scope>NUCLEOTIDE SEQUENCE [LARGE SCALE GENOMIC DNA]</scope>
    <source>
        <strain evidence="2">NJM9701</strain>
    </source>
</reference>
<name>A0A024TZ97_9STRA</name>
<accession>A0A024TZ97</accession>
<evidence type="ECO:0000313" key="2">
    <source>
        <dbReference type="EMBL" id="ETV99309.1"/>
    </source>
</evidence>
<feature type="compositionally biased region" description="Basic residues" evidence="1">
    <location>
        <begin position="79"/>
        <end position="88"/>
    </location>
</feature>